<keyword evidence="7 10" id="KW-0460">Magnesium</keyword>
<dbReference type="Gene3D" id="2.70.40.10">
    <property type="match status" value="1"/>
</dbReference>
<dbReference type="SUPFAM" id="SSF51283">
    <property type="entry name" value="dUTPase-like"/>
    <property type="match status" value="1"/>
</dbReference>
<comment type="function">
    <text evidence="2">This enzyme is involved in nucleotide metabolism: it produces dUMP, the immediate precursor of thymidine nucleotides and it decreases the intracellular concentration of dUTP so that uracil cannot be incorporated into DNA.</text>
</comment>
<comment type="subunit">
    <text evidence="5 10">Homotrimer.</text>
</comment>
<feature type="domain" description="dUTPase-like" evidence="12">
    <location>
        <begin position="87"/>
        <end position="215"/>
    </location>
</feature>
<accession>A0A9N8ZC69</accession>
<organism evidence="13 14">
    <name type="scientific">Funneliformis mosseae</name>
    <name type="common">Endomycorrhizal fungus</name>
    <name type="synonym">Glomus mosseae</name>
    <dbReference type="NCBI Taxonomy" id="27381"/>
    <lineage>
        <taxon>Eukaryota</taxon>
        <taxon>Fungi</taxon>
        <taxon>Fungi incertae sedis</taxon>
        <taxon>Mucoromycota</taxon>
        <taxon>Glomeromycotina</taxon>
        <taxon>Glomeromycetes</taxon>
        <taxon>Glomerales</taxon>
        <taxon>Glomeraceae</taxon>
        <taxon>Funneliformis</taxon>
    </lineage>
</organism>
<evidence type="ECO:0000256" key="8">
    <source>
        <dbReference type="ARBA" id="ARBA00023080"/>
    </source>
</evidence>
<evidence type="ECO:0000256" key="3">
    <source>
        <dbReference type="ARBA" id="ARBA00005142"/>
    </source>
</evidence>
<dbReference type="PANTHER" id="PTHR11241">
    <property type="entry name" value="DEOXYURIDINE 5'-TRIPHOSPHATE NUCLEOTIDOHYDROLASE"/>
    <property type="match status" value="1"/>
</dbReference>
<dbReference type="NCBIfam" id="NF001862">
    <property type="entry name" value="PRK00601.1"/>
    <property type="match status" value="1"/>
</dbReference>
<dbReference type="CDD" id="cd07557">
    <property type="entry name" value="trimeric_dUTPase"/>
    <property type="match status" value="1"/>
</dbReference>
<dbReference type="EMBL" id="CAJVPP010000408">
    <property type="protein sequence ID" value="CAG8479818.1"/>
    <property type="molecule type" value="Genomic_DNA"/>
</dbReference>
<evidence type="ECO:0000256" key="11">
    <source>
        <dbReference type="SAM" id="MobiDB-lite"/>
    </source>
</evidence>
<evidence type="ECO:0000256" key="4">
    <source>
        <dbReference type="ARBA" id="ARBA00006581"/>
    </source>
</evidence>
<evidence type="ECO:0000256" key="5">
    <source>
        <dbReference type="ARBA" id="ARBA00011233"/>
    </source>
</evidence>
<dbReference type="InterPro" id="IPR029054">
    <property type="entry name" value="dUTPase-like"/>
</dbReference>
<dbReference type="GO" id="GO:0046081">
    <property type="term" value="P:dUTP catabolic process"/>
    <property type="evidence" value="ECO:0007669"/>
    <property type="project" value="UniProtKB-UniRule"/>
</dbReference>
<evidence type="ECO:0000256" key="2">
    <source>
        <dbReference type="ARBA" id="ARBA00003495"/>
    </source>
</evidence>
<evidence type="ECO:0000313" key="13">
    <source>
        <dbReference type="EMBL" id="CAG8479818.1"/>
    </source>
</evidence>
<evidence type="ECO:0000256" key="1">
    <source>
        <dbReference type="ARBA" id="ARBA00001946"/>
    </source>
</evidence>
<protein>
    <recommendedName>
        <fullName evidence="10">Deoxyuridine 5'-triphosphate nucleotidohydrolase</fullName>
        <shortName evidence="10">dUTPase</shortName>
        <ecNumber evidence="10">3.6.1.23</ecNumber>
    </recommendedName>
    <alternativeName>
        <fullName evidence="10">dUTP pyrophosphatase</fullName>
    </alternativeName>
</protein>
<dbReference type="InterPro" id="IPR008181">
    <property type="entry name" value="dUTPase"/>
</dbReference>
<comment type="caution">
    <text evidence="13">The sequence shown here is derived from an EMBL/GenBank/DDBJ whole genome shotgun (WGS) entry which is preliminary data.</text>
</comment>
<comment type="catalytic activity">
    <reaction evidence="9 10">
        <text>dUTP + H2O = dUMP + diphosphate + H(+)</text>
        <dbReference type="Rhea" id="RHEA:10248"/>
        <dbReference type="ChEBI" id="CHEBI:15377"/>
        <dbReference type="ChEBI" id="CHEBI:15378"/>
        <dbReference type="ChEBI" id="CHEBI:33019"/>
        <dbReference type="ChEBI" id="CHEBI:61555"/>
        <dbReference type="ChEBI" id="CHEBI:246422"/>
        <dbReference type="EC" id="3.6.1.23"/>
    </reaction>
</comment>
<evidence type="ECO:0000256" key="10">
    <source>
        <dbReference type="RuleBase" id="RU367024"/>
    </source>
</evidence>
<dbReference type="PANTHER" id="PTHR11241:SF0">
    <property type="entry name" value="DEOXYURIDINE 5'-TRIPHOSPHATE NUCLEOTIDOHYDROLASE"/>
    <property type="match status" value="1"/>
</dbReference>
<dbReference type="GO" id="GO:0004170">
    <property type="term" value="F:dUTP diphosphatase activity"/>
    <property type="evidence" value="ECO:0007669"/>
    <property type="project" value="UniProtKB-UniRule"/>
</dbReference>
<name>A0A9N8ZC69_FUNMO</name>
<evidence type="ECO:0000259" key="12">
    <source>
        <dbReference type="Pfam" id="PF00692"/>
    </source>
</evidence>
<dbReference type="EC" id="3.6.1.23" evidence="10"/>
<dbReference type="InterPro" id="IPR036157">
    <property type="entry name" value="dUTPase-like_sf"/>
</dbReference>
<keyword evidence="6 10" id="KW-0378">Hydrolase</keyword>
<gene>
    <name evidence="13" type="ORF">FMOSSE_LOCUS2957</name>
</gene>
<comment type="similarity">
    <text evidence="4 10">Belongs to the dUTPase family.</text>
</comment>
<comment type="pathway">
    <text evidence="3 10">Pyrimidine metabolism; dUMP biosynthesis; dUMP from dCTP (dUTP route): step 2/2.</text>
</comment>
<keyword evidence="8 10" id="KW-0546">Nucleotide metabolism</keyword>
<evidence type="ECO:0000256" key="7">
    <source>
        <dbReference type="ARBA" id="ARBA00022842"/>
    </source>
</evidence>
<keyword evidence="10" id="KW-0479">Metal-binding</keyword>
<evidence type="ECO:0000256" key="6">
    <source>
        <dbReference type="ARBA" id="ARBA00022801"/>
    </source>
</evidence>
<feature type="region of interest" description="Disordered" evidence="11">
    <location>
        <begin position="1"/>
        <end position="78"/>
    </location>
</feature>
<comment type="function">
    <text evidence="10">Involved in nucleotide metabolism via production of dUMP, the immediate precursor of thymidine nucleotides, and decreases the intracellular concentration of dUTP so that uracil cannot be incorporated into DNA.</text>
</comment>
<proteinExistence type="inferred from homology"/>
<feature type="compositionally biased region" description="Polar residues" evidence="11">
    <location>
        <begin position="49"/>
        <end position="59"/>
    </location>
</feature>
<dbReference type="NCBIfam" id="TIGR00576">
    <property type="entry name" value="dut"/>
    <property type="match status" value="1"/>
</dbReference>
<dbReference type="GO" id="GO:0000287">
    <property type="term" value="F:magnesium ion binding"/>
    <property type="evidence" value="ECO:0007669"/>
    <property type="project" value="UniProtKB-UniRule"/>
</dbReference>
<dbReference type="GO" id="GO:0006226">
    <property type="term" value="P:dUMP biosynthetic process"/>
    <property type="evidence" value="ECO:0007669"/>
    <property type="project" value="UniProtKB-UniRule"/>
</dbReference>
<dbReference type="Proteomes" id="UP000789375">
    <property type="component" value="Unassembled WGS sequence"/>
</dbReference>
<keyword evidence="14" id="KW-1185">Reference proteome</keyword>
<dbReference type="FunFam" id="2.70.40.10:FF:000004">
    <property type="entry name" value="Deoxyuridine triphosphatase"/>
    <property type="match status" value="1"/>
</dbReference>
<dbReference type="AlphaFoldDB" id="A0A9N8ZC69"/>
<comment type="cofactor">
    <cofactor evidence="1 10">
        <name>Mg(2+)</name>
        <dbReference type="ChEBI" id="CHEBI:18420"/>
    </cofactor>
</comment>
<evidence type="ECO:0000256" key="9">
    <source>
        <dbReference type="ARBA" id="ARBA00047686"/>
    </source>
</evidence>
<feature type="compositionally biased region" description="Low complexity" evidence="11">
    <location>
        <begin position="8"/>
        <end position="33"/>
    </location>
</feature>
<evidence type="ECO:0000313" key="14">
    <source>
        <dbReference type="Proteomes" id="UP000789375"/>
    </source>
</evidence>
<dbReference type="Pfam" id="PF00692">
    <property type="entry name" value="dUTPase"/>
    <property type="match status" value="1"/>
</dbReference>
<dbReference type="InterPro" id="IPR033704">
    <property type="entry name" value="dUTPase_trimeric"/>
</dbReference>
<sequence>MPSTEEMATISTTPITPTSPNSPSSPTCPATPNIRKRKSPGSPVLSDLHVNQLSPSDSPRPSVKRCRTSSSSASPNKDLLVKRLTSKAKLPFRGSGQAAGYDLFSAADIVIPAEGKALVPTDISIGIPEGTYGRVAPRSGLALKNFLDCGAGVIDSDYRGPLGVLLFNHSKRDHQVKEGDRIAQLILERIRTPNVIEVDELGGTERGLNGFGSTGLR</sequence>
<reference evidence="13" key="1">
    <citation type="submission" date="2021-06" db="EMBL/GenBank/DDBJ databases">
        <authorList>
            <person name="Kallberg Y."/>
            <person name="Tangrot J."/>
            <person name="Rosling A."/>
        </authorList>
    </citation>
    <scope>NUCLEOTIDE SEQUENCE</scope>
    <source>
        <strain evidence="13">87-6 pot B 2015</strain>
    </source>
</reference>